<proteinExistence type="inferred from homology"/>
<comment type="catalytic activity">
    <reaction evidence="4">
        <text>a 5'-end (N(7)-methyl 5'-triphosphoguanosine)-ribonucleoside in snoRNA + S-adenosyl-L-methionine = a 5'-end (N(2),N(7)-dimethyl 5'-triphosphoguanosine)-ribonucleoside in snoRNA + S-adenosyl-L-homocysteine + H(+)</text>
        <dbReference type="Rhea" id="RHEA:78475"/>
        <dbReference type="Rhea" id="RHEA-COMP:19086"/>
        <dbReference type="Rhea" id="RHEA-COMP:19088"/>
        <dbReference type="ChEBI" id="CHEBI:15378"/>
        <dbReference type="ChEBI" id="CHEBI:57856"/>
        <dbReference type="ChEBI" id="CHEBI:59789"/>
        <dbReference type="ChEBI" id="CHEBI:156461"/>
        <dbReference type="ChEBI" id="CHEBI:172880"/>
    </reaction>
    <physiologicalReaction direction="left-to-right" evidence="4">
        <dbReference type="Rhea" id="RHEA:78476"/>
    </physiologicalReaction>
</comment>
<dbReference type="InterPro" id="IPR019012">
    <property type="entry name" value="RNA_cap_Gua-N2-MeTrfase"/>
</dbReference>
<evidence type="ECO:0000256" key="3">
    <source>
        <dbReference type="ARBA" id="ARBA00047418"/>
    </source>
</evidence>
<dbReference type="OrthoDB" id="194443at2759"/>
<evidence type="ECO:0000256" key="7">
    <source>
        <dbReference type="ARBA" id="ARBA00049790"/>
    </source>
</evidence>
<evidence type="ECO:0000256" key="5">
    <source>
        <dbReference type="ARBA" id="ARBA00048763"/>
    </source>
</evidence>
<dbReference type="AlphaFoldDB" id="A0A6A6WCY4"/>
<evidence type="ECO:0000313" key="9">
    <source>
        <dbReference type="Proteomes" id="UP000799437"/>
    </source>
</evidence>
<sequence>MENDDEGIFHYEHVSQVPKSIEKYWWQRHDIFSKYDEGVWMTDDAWFGVTPEPVAMKVAEHIAAAAPPSKKYIIDAFAGAGGNAMAFARTGRWDRVFAVELDPHVLKCAKNNAAVYGVDDKITWRHGDCFDVIEKCFQKILPEAVIFASPPWGGPSYMADDIFDLSTMEPYSLSDIYNPFAKVARDIALYLPRTSNLNQLATHVTKDTKVQVTHYCMKGASKALVVYYGDFTFDAAGPT</sequence>
<organism evidence="8 9">
    <name type="scientific">Pseudovirgaria hyperparasitica</name>
    <dbReference type="NCBI Taxonomy" id="470096"/>
    <lineage>
        <taxon>Eukaryota</taxon>
        <taxon>Fungi</taxon>
        <taxon>Dikarya</taxon>
        <taxon>Ascomycota</taxon>
        <taxon>Pezizomycotina</taxon>
        <taxon>Dothideomycetes</taxon>
        <taxon>Dothideomycetes incertae sedis</taxon>
        <taxon>Acrospermales</taxon>
        <taxon>Acrospermaceae</taxon>
        <taxon>Pseudovirgaria</taxon>
    </lineage>
</organism>
<evidence type="ECO:0000313" key="8">
    <source>
        <dbReference type="EMBL" id="KAF2760692.1"/>
    </source>
</evidence>
<dbReference type="GeneID" id="54484434"/>
<dbReference type="Proteomes" id="UP000799437">
    <property type="component" value="Unassembled WGS sequence"/>
</dbReference>
<dbReference type="RefSeq" id="XP_033603143.1">
    <property type="nucleotide sequence ID" value="XM_033743380.1"/>
</dbReference>
<dbReference type="Gene3D" id="3.40.50.150">
    <property type="entry name" value="Vaccinia Virus protein VP39"/>
    <property type="match status" value="1"/>
</dbReference>
<dbReference type="InterPro" id="IPR029063">
    <property type="entry name" value="SAM-dependent_MTases_sf"/>
</dbReference>
<gene>
    <name evidence="8" type="ORF">EJ05DRAFT_473320</name>
</gene>
<evidence type="ECO:0000256" key="2">
    <source>
        <dbReference type="ARBA" id="ARBA00025783"/>
    </source>
</evidence>
<dbReference type="FunFam" id="3.40.50.150:FF:000270">
    <property type="entry name" value="RNA methylase family protein"/>
    <property type="match status" value="1"/>
</dbReference>
<dbReference type="PANTHER" id="PTHR14741">
    <property type="entry name" value="S-ADENOSYLMETHIONINE-DEPENDENT METHYLTRANSFERASE RELATED"/>
    <property type="match status" value="1"/>
</dbReference>
<evidence type="ECO:0000256" key="1">
    <source>
        <dbReference type="ARBA" id="ARBA00018517"/>
    </source>
</evidence>
<dbReference type="PANTHER" id="PTHR14741:SF32">
    <property type="entry name" value="TRIMETHYLGUANOSINE SYNTHASE"/>
    <property type="match status" value="1"/>
</dbReference>
<dbReference type="CDD" id="cd02440">
    <property type="entry name" value="AdoMet_MTases"/>
    <property type="match status" value="1"/>
</dbReference>
<dbReference type="GO" id="GO:0071164">
    <property type="term" value="F:RNA cap trimethylguanosine synthase activity"/>
    <property type="evidence" value="ECO:0007669"/>
    <property type="project" value="TreeGrafter"/>
</dbReference>
<keyword evidence="8" id="KW-0808">Transferase</keyword>
<keyword evidence="8" id="KW-0489">Methyltransferase</keyword>
<dbReference type="SUPFAM" id="SSF53335">
    <property type="entry name" value="S-adenosyl-L-methionine-dependent methyltransferases"/>
    <property type="match status" value="1"/>
</dbReference>
<evidence type="ECO:0000256" key="4">
    <source>
        <dbReference type="ARBA" id="ARBA00048740"/>
    </source>
</evidence>
<protein>
    <recommendedName>
        <fullName evidence="1">Trimethylguanosine synthase</fullName>
    </recommendedName>
    <alternativeName>
        <fullName evidence="7">Cap-specific guanine-N(2) methyltransferase</fullName>
    </alternativeName>
</protein>
<comment type="catalytic activity">
    <reaction evidence="6">
        <text>a 5'-end (N(7)-methyl 5'-triphosphoguanosine)-ribonucleoside in snRNA + S-adenosyl-L-methionine = a 5'-end (N(2),N(7)-dimethyl 5'-triphosphoguanosine)-ribonucleoside in snRNA + S-adenosyl-L-homocysteine + H(+)</text>
        <dbReference type="Rhea" id="RHEA:78471"/>
        <dbReference type="Rhea" id="RHEA-COMP:19085"/>
        <dbReference type="Rhea" id="RHEA-COMP:19087"/>
        <dbReference type="ChEBI" id="CHEBI:15378"/>
        <dbReference type="ChEBI" id="CHEBI:57856"/>
        <dbReference type="ChEBI" id="CHEBI:59789"/>
        <dbReference type="ChEBI" id="CHEBI:156461"/>
        <dbReference type="ChEBI" id="CHEBI:172880"/>
    </reaction>
    <physiologicalReaction direction="left-to-right" evidence="6">
        <dbReference type="Rhea" id="RHEA:78472"/>
    </physiologicalReaction>
</comment>
<comment type="catalytic activity">
    <reaction evidence="3">
        <text>a 5'-end (N(2),N(7)-dimethyl 5'-triphosphoguanosine)-ribonucleoside in snoRNA + S-adenosyl-L-methionine = a 5'-end (N(2),N(2),N(7)-trimethyl 5'-triphosphoguanosine)-ribonucleoside in snoRNA + S-adenosyl-L-homocysteine + H(+)</text>
        <dbReference type="Rhea" id="RHEA:78507"/>
        <dbReference type="Rhea" id="RHEA-COMP:19088"/>
        <dbReference type="Rhea" id="RHEA-COMP:19090"/>
        <dbReference type="ChEBI" id="CHEBI:15378"/>
        <dbReference type="ChEBI" id="CHEBI:57856"/>
        <dbReference type="ChEBI" id="CHEBI:59789"/>
        <dbReference type="ChEBI" id="CHEBI:167623"/>
        <dbReference type="ChEBI" id="CHEBI:172880"/>
    </reaction>
    <physiologicalReaction direction="left-to-right" evidence="3">
        <dbReference type="Rhea" id="RHEA:78508"/>
    </physiologicalReaction>
</comment>
<comment type="similarity">
    <text evidence="2">Belongs to the methyltransferase superfamily. Trimethylguanosine synthase family.</text>
</comment>
<name>A0A6A6WCY4_9PEZI</name>
<evidence type="ECO:0000256" key="6">
    <source>
        <dbReference type="ARBA" id="ARBA00049075"/>
    </source>
</evidence>
<dbReference type="GO" id="GO:0005634">
    <property type="term" value="C:nucleus"/>
    <property type="evidence" value="ECO:0007669"/>
    <property type="project" value="TreeGrafter"/>
</dbReference>
<dbReference type="EMBL" id="ML996567">
    <property type="protein sequence ID" value="KAF2760692.1"/>
    <property type="molecule type" value="Genomic_DNA"/>
</dbReference>
<accession>A0A6A6WCY4</accession>
<comment type="catalytic activity">
    <reaction evidence="5">
        <text>a 5'-end (N(2),N(7)-dimethyl 5'-triphosphoguanosine)-ribonucleoside in snRNA + S-adenosyl-L-methionine = a 5'-end (N(2),N(2),N(7)-trimethyl 5'-triphosphoguanosine)-ribonucleoside in snRNA + S-adenosyl-L-homocysteine + H(+)</text>
        <dbReference type="Rhea" id="RHEA:78479"/>
        <dbReference type="Rhea" id="RHEA-COMP:19087"/>
        <dbReference type="Rhea" id="RHEA-COMP:19089"/>
        <dbReference type="ChEBI" id="CHEBI:15378"/>
        <dbReference type="ChEBI" id="CHEBI:57856"/>
        <dbReference type="ChEBI" id="CHEBI:59789"/>
        <dbReference type="ChEBI" id="CHEBI:167623"/>
        <dbReference type="ChEBI" id="CHEBI:172880"/>
    </reaction>
    <physiologicalReaction direction="left-to-right" evidence="5">
        <dbReference type="Rhea" id="RHEA:78480"/>
    </physiologicalReaction>
</comment>
<reference evidence="8" key="1">
    <citation type="journal article" date="2020" name="Stud. Mycol.">
        <title>101 Dothideomycetes genomes: a test case for predicting lifestyles and emergence of pathogens.</title>
        <authorList>
            <person name="Haridas S."/>
            <person name="Albert R."/>
            <person name="Binder M."/>
            <person name="Bloem J."/>
            <person name="Labutti K."/>
            <person name="Salamov A."/>
            <person name="Andreopoulos B."/>
            <person name="Baker S."/>
            <person name="Barry K."/>
            <person name="Bills G."/>
            <person name="Bluhm B."/>
            <person name="Cannon C."/>
            <person name="Castanera R."/>
            <person name="Culley D."/>
            <person name="Daum C."/>
            <person name="Ezra D."/>
            <person name="Gonzalez J."/>
            <person name="Henrissat B."/>
            <person name="Kuo A."/>
            <person name="Liang C."/>
            <person name="Lipzen A."/>
            <person name="Lutzoni F."/>
            <person name="Magnuson J."/>
            <person name="Mondo S."/>
            <person name="Nolan M."/>
            <person name="Ohm R."/>
            <person name="Pangilinan J."/>
            <person name="Park H.-J."/>
            <person name="Ramirez L."/>
            <person name="Alfaro M."/>
            <person name="Sun H."/>
            <person name="Tritt A."/>
            <person name="Yoshinaga Y."/>
            <person name="Zwiers L.-H."/>
            <person name="Turgeon B."/>
            <person name="Goodwin S."/>
            <person name="Spatafora J."/>
            <person name="Crous P."/>
            <person name="Grigoriev I."/>
        </authorList>
    </citation>
    <scope>NUCLEOTIDE SEQUENCE</scope>
    <source>
        <strain evidence="8">CBS 121739</strain>
    </source>
</reference>
<keyword evidence="9" id="KW-1185">Reference proteome</keyword>
<dbReference type="Pfam" id="PF09445">
    <property type="entry name" value="Methyltransf_15"/>
    <property type="match status" value="1"/>
</dbReference>